<dbReference type="GO" id="GO:0016020">
    <property type="term" value="C:membrane"/>
    <property type="evidence" value="ECO:0007669"/>
    <property type="project" value="UniProtKB-SubCell"/>
</dbReference>
<evidence type="ECO:0000256" key="10">
    <source>
        <dbReference type="ARBA" id="ARBA00023121"/>
    </source>
</evidence>
<dbReference type="InterPro" id="IPR039010">
    <property type="entry name" value="Synaptotagmin_SMP"/>
</dbReference>
<dbReference type="EMBL" id="JAVFHQ010000093">
    <property type="protein sequence ID" value="KAK4539474.1"/>
    <property type="molecule type" value="Genomic_DNA"/>
</dbReference>
<keyword evidence="9" id="KW-0445">Lipid transport</keyword>
<keyword evidence="14" id="KW-1185">Reference proteome</keyword>
<evidence type="ECO:0000313" key="13">
    <source>
        <dbReference type="EMBL" id="KAK4539474.1"/>
    </source>
</evidence>
<keyword evidence="4" id="KW-0812">Transmembrane</keyword>
<dbReference type="GO" id="GO:0006869">
    <property type="term" value="P:lipid transport"/>
    <property type="evidence" value="ECO:0007669"/>
    <property type="project" value="UniProtKB-KW"/>
</dbReference>
<proteinExistence type="inferred from homology"/>
<comment type="similarity">
    <text evidence="2">Belongs to the synaptotagmin family.</text>
</comment>
<evidence type="ECO:0000256" key="9">
    <source>
        <dbReference type="ARBA" id="ARBA00023055"/>
    </source>
</evidence>
<feature type="domain" description="SMP-LTD" evidence="12">
    <location>
        <begin position="13"/>
        <end position="127"/>
    </location>
</feature>
<dbReference type="GO" id="GO:0005783">
    <property type="term" value="C:endoplasmic reticulum"/>
    <property type="evidence" value="ECO:0007669"/>
    <property type="project" value="TreeGrafter"/>
</dbReference>
<dbReference type="InterPro" id="IPR045050">
    <property type="entry name" value="Synaptotagmin_plant"/>
</dbReference>
<dbReference type="InterPro" id="IPR031468">
    <property type="entry name" value="SMP_LBD"/>
</dbReference>
<name>A0AAV9J5A3_9PEZI</name>
<reference evidence="13 14" key="1">
    <citation type="submission" date="2021-11" db="EMBL/GenBank/DDBJ databases">
        <title>Black yeast isolated from Biological Soil Crust.</title>
        <authorList>
            <person name="Kurbessoian T."/>
        </authorList>
    </citation>
    <scope>NUCLEOTIDE SEQUENCE [LARGE SCALE GENOMIC DNA]</scope>
    <source>
        <strain evidence="13 14">CCFEE 5522</strain>
    </source>
</reference>
<keyword evidence="7" id="KW-0106">Calcium</keyword>
<comment type="subcellular location">
    <subcellularLocation>
        <location evidence="1">Membrane</location>
        <topology evidence="1">Single-pass membrane protein</topology>
    </subcellularLocation>
</comment>
<dbReference type="GO" id="GO:0008289">
    <property type="term" value="F:lipid binding"/>
    <property type="evidence" value="ECO:0007669"/>
    <property type="project" value="UniProtKB-KW"/>
</dbReference>
<dbReference type="AlphaFoldDB" id="A0AAV9J5A3"/>
<accession>A0AAV9J5A3</accession>
<evidence type="ECO:0000256" key="5">
    <source>
        <dbReference type="ARBA" id="ARBA00022723"/>
    </source>
</evidence>
<comment type="caution">
    <text evidence="13">The sequence shown here is derived from an EMBL/GenBank/DDBJ whole genome shotgun (WGS) entry which is preliminary data.</text>
</comment>
<keyword evidence="8" id="KW-1133">Transmembrane helix</keyword>
<protein>
    <recommendedName>
        <fullName evidence="12">SMP-LTD domain-containing protein</fullName>
    </recommendedName>
</protein>
<evidence type="ECO:0000256" key="2">
    <source>
        <dbReference type="ARBA" id="ARBA00006996"/>
    </source>
</evidence>
<evidence type="ECO:0000256" key="1">
    <source>
        <dbReference type="ARBA" id="ARBA00004167"/>
    </source>
</evidence>
<gene>
    <name evidence="13" type="ORF">LTR36_010910</name>
</gene>
<dbReference type="PANTHER" id="PTHR10774:SF190">
    <property type="entry name" value="C2 CALCIUM_LIPID-BINDING ENDONUCLEASE_EXONUCLEASE_PHOSPHATASE-RELATED"/>
    <property type="match status" value="1"/>
</dbReference>
<dbReference type="PROSITE" id="PS51847">
    <property type="entry name" value="SMP"/>
    <property type="match status" value="1"/>
</dbReference>
<dbReference type="GO" id="GO:0046872">
    <property type="term" value="F:metal ion binding"/>
    <property type="evidence" value="ECO:0007669"/>
    <property type="project" value="UniProtKB-KW"/>
</dbReference>
<evidence type="ECO:0000259" key="12">
    <source>
        <dbReference type="PROSITE" id="PS51847"/>
    </source>
</evidence>
<evidence type="ECO:0000256" key="4">
    <source>
        <dbReference type="ARBA" id="ARBA00022692"/>
    </source>
</evidence>
<keyword evidence="6" id="KW-0677">Repeat</keyword>
<sequence>MSGLVEKLMAEGGGESVGFLNDIVAQLWPNINVAGSEMIKLIANPLFKEMLPGPLASLHFTKVDLGTVPMRLSNVLATKTDTNGIKLDMNVDWEGECDIQLDGEMIPALVRPFLDPAKLQHRTNVTR</sequence>
<evidence type="ECO:0000256" key="11">
    <source>
        <dbReference type="ARBA" id="ARBA00023136"/>
    </source>
</evidence>
<dbReference type="PANTHER" id="PTHR10774">
    <property type="entry name" value="EXTENDED SYNAPTOTAGMIN-RELATED"/>
    <property type="match status" value="1"/>
</dbReference>
<dbReference type="Pfam" id="PF17047">
    <property type="entry name" value="SMP_LBD"/>
    <property type="match status" value="1"/>
</dbReference>
<keyword evidence="10" id="KW-0446">Lipid-binding</keyword>
<evidence type="ECO:0000256" key="7">
    <source>
        <dbReference type="ARBA" id="ARBA00022837"/>
    </source>
</evidence>
<dbReference type="Proteomes" id="UP001324427">
    <property type="component" value="Unassembled WGS sequence"/>
</dbReference>
<evidence type="ECO:0000256" key="6">
    <source>
        <dbReference type="ARBA" id="ARBA00022737"/>
    </source>
</evidence>
<keyword evidence="5" id="KW-0479">Metal-binding</keyword>
<evidence type="ECO:0000256" key="3">
    <source>
        <dbReference type="ARBA" id="ARBA00022448"/>
    </source>
</evidence>
<keyword evidence="3" id="KW-0813">Transport</keyword>
<evidence type="ECO:0000256" key="8">
    <source>
        <dbReference type="ARBA" id="ARBA00022989"/>
    </source>
</evidence>
<organism evidence="13 14">
    <name type="scientific">Oleoguttula mirabilis</name>
    <dbReference type="NCBI Taxonomy" id="1507867"/>
    <lineage>
        <taxon>Eukaryota</taxon>
        <taxon>Fungi</taxon>
        <taxon>Dikarya</taxon>
        <taxon>Ascomycota</taxon>
        <taxon>Pezizomycotina</taxon>
        <taxon>Dothideomycetes</taxon>
        <taxon>Dothideomycetidae</taxon>
        <taxon>Mycosphaerellales</taxon>
        <taxon>Teratosphaeriaceae</taxon>
        <taxon>Oleoguttula</taxon>
    </lineage>
</organism>
<keyword evidence="11" id="KW-0472">Membrane</keyword>
<evidence type="ECO:0000313" key="14">
    <source>
        <dbReference type="Proteomes" id="UP001324427"/>
    </source>
</evidence>